<accession>A0A0C2WSG5</accession>
<organism evidence="2 3">
    <name type="scientific">Amanita muscaria (strain Koide BX008)</name>
    <dbReference type="NCBI Taxonomy" id="946122"/>
    <lineage>
        <taxon>Eukaryota</taxon>
        <taxon>Fungi</taxon>
        <taxon>Dikarya</taxon>
        <taxon>Basidiomycota</taxon>
        <taxon>Agaricomycotina</taxon>
        <taxon>Agaricomycetes</taxon>
        <taxon>Agaricomycetidae</taxon>
        <taxon>Agaricales</taxon>
        <taxon>Pluteineae</taxon>
        <taxon>Amanitaceae</taxon>
        <taxon>Amanita</taxon>
    </lineage>
</organism>
<dbReference type="EMBL" id="KN818311">
    <property type="protein sequence ID" value="KIL59691.1"/>
    <property type="molecule type" value="Genomic_DNA"/>
</dbReference>
<evidence type="ECO:0000313" key="2">
    <source>
        <dbReference type="EMBL" id="KIL59691.1"/>
    </source>
</evidence>
<feature type="transmembrane region" description="Helical" evidence="1">
    <location>
        <begin position="25"/>
        <end position="46"/>
    </location>
</feature>
<sequence>MQHKNLIFQLRSQSPPSLIMLPPQVGFIVGLFVQATLYGTYIATLLHGLRWHLYEDEGRSKVKRAMTIVAIVIFMFSTIDLGIMVPMVLGRGPRALPVISAVIESVIIHVVDAVLIYRCWVIHGRAWRIVCLPLALWCSCLVFMSLDIYYQFMAIDLPVPEQVKHFRCAFFACHIATNVFATSAACYRISRVVKQNRSFTTSNRISKIGCMLAWSDVLFMLTSILNLIFGLIGFVPNLILFQVTFNAINFSIAGITFNFIIMYVGEQRAKTAVDSSGSFQTEHQKALSTLRFHTHNPTVPYDSSCDSSDYTASP</sequence>
<protein>
    <submittedName>
        <fullName evidence="2">Uncharacterized protein</fullName>
    </submittedName>
</protein>
<name>A0A0C2WSG5_AMAMK</name>
<reference evidence="2 3" key="1">
    <citation type="submission" date="2014-04" db="EMBL/GenBank/DDBJ databases">
        <title>Evolutionary Origins and Diversification of the Mycorrhizal Mutualists.</title>
        <authorList>
            <consortium name="DOE Joint Genome Institute"/>
            <consortium name="Mycorrhizal Genomics Consortium"/>
            <person name="Kohler A."/>
            <person name="Kuo A."/>
            <person name="Nagy L.G."/>
            <person name="Floudas D."/>
            <person name="Copeland A."/>
            <person name="Barry K.W."/>
            <person name="Cichocki N."/>
            <person name="Veneault-Fourrey C."/>
            <person name="LaButti K."/>
            <person name="Lindquist E.A."/>
            <person name="Lipzen A."/>
            <person name="Lundell T."/>
            <person name="Morin E."/>
            <person name="Murat C."/>
            <person name="Riley R."/>
            <person name="Ohm R."/>
            <person name="Sun H."/>
            <person name="Tunlid A."/>
            <person name="Henrissat B."/>
            <person name="Grigoriev I.V."/>
            <person name="Hibbett D.S."/>
            <person name="Martin F."/>
        </authorList>
    </citation>
    <scope>NUCLEOTIDE SEQUENCE [LARGE SCALE GENOMIC DNA]</scope>
    <source>
        <strain evidence="2 3">Koide BX008</strain>
    </source>
</reference>
<dbReference type="AlphaFoldDB" id="A0A0C2WSG5"/>
<dbReference type="OrthoDB" id="3357408at2759"/>
<dbReference type="Proteomes" id="UP000054549">
    <property type="component" value="Unassembled WGS sequence"/>
</dbReference>
<proteinExistence type="predicted"/>
<dbReference type="InParanoid" id="A0A0C2WSG5"/>
<evidence type="ECO:0000313" key="3">
    <source>
        <dbReference type="Proteomes" id="UP000054549"/>
    </source>
</evidence>
<feature type="transmembrane region" description="Helical" evidence="1">
    <location>
        <begin position="95"/>
        <end position="117"/>
    </location>
</feature>
<evidence type="ECO:0000256" key="1">
    <source>
        <dbReference type="SAM" id="Phobius"/>
    </source>
</evidence>
<feature type="transmembrane region" description="Helical" evidence="1">
    <location>
        <begin position="129"/>
        <end position="149"/>
    </location>
</feature>
<gene>
    <name evidence="2" type="ORF">M378DRAFT_996477</name>
</gene>
<keyword evidence="1" id="KW-1133">Transmembrane helix</keyword>
<keyword evidence="1" id="KW-0472">Membrane</keyword>
<feature type="transmembrane region" description="Helical" evidence="1">
    <location>
        <begin position="211"/>
        <end position="232"/>
    </location>
</feature>
<dbReference type="HOGENOM" id="CLU_044614_1_1_1"/>
<feature type="transmembrane region" description="Helical" evidence="1">
    <location>
        <begin position="238"/>
        <end position="261"/>
    </location>
</feature>
<keyword evidence="1" id="KW-0812">Transmembrane</keyword>
<keyword evidence="3" id="KW-1185">Reference proteome</keyword>
<feature type="transmembrane region" description="Helical" evidence="1">
    <location>
        <begin position="67"/>
        <end position="89"/>
    </location>
</feature>
<feature type="transmembrane region" description="Helical" evidence="1">
    <location>
        <begin position="169"/>
        <end position="190"/>
    </location>
</feature>